<sequence>MTPARDYLFALCDAGGNAPPMLGAVRRLVGRGHRVRVIADTSLAAGVAKAGAAFLPWTTAPNRPDQSVASDVMRDWEVADPMQRLARLRDRVMIGPAARYAADVTAALQAAPADVVVSSDLIFGPMIAAEATGLPWAVLSSNLCYLPIPGIPPFGPGLMPARSEVERRQAAEMQAGISDFLGVALPILNEARAGFGLRPLDNPLDQPASAHRFLAATCRDFDFPAESLPPALRYVGPILDEPEWIEDMVPNVVPEGPEPLVLVAFSTTFQDHIGVIQRVIDALDSLSARAVVTLGPALDGARLRAGERVAVVANASHDHLLRKADAVVTHAGHGTVMRALSNGVPLLCLPMGRDQHDNAIRVVAHGAGLQLDPSATSDTVRSALLRLLAEPSFRDSARRLGEAVNRSIRSSALVDALEECLPG</sequence>
<dbReference type="Proteomes" id="UP000517759">
    <property type="component" value="Unassembled WGS sequence"/>
</dbReference>
<reference evidence="2" key="4">
    <citation type="submission" date="2023-01" db="EMBL/GenBank/DDBJ databases">
        <title>Draft genome sequence of Methylobacterium brachythecii strain NBRC 107710.</title>
        <authorList>
            <person name="Sun Q."/>
            <person name="Mori K."/>
        </authorList>
    </citation>
    <scope>NUCLEOTIDE SEQUENCE</scope>
    <source>
        <strain evidence="2">NBRC 107710</strain>
    </source>
</reference>
<dbReference type="CDD" id="cd03784">
    <property type="entry name" value="GT1_Gtf-like"/>
    <property type="match status" value="1"/>
</dbReference>
<gene>
    <name evidence="2" type="ORF">GCM10007884_49190</name>
    <name evidence="3" type="ORF">GGR33_003119</name>
</gene>
<dbReference type="Pfam" id="PF06722">
    <property type="entry name" value="EryCIII-like_C"/>
    <property type="match status" value="1"/>
</dbReference>
<dbReference type="InterPro" id="IPR002213">
    <property type="entry name" value="UDP_glucos_trans"/>
</dbReference>
<dbReference type="Proteomes" id="UP001156881">
    <property type="component" value="Unassembled WGS sequence"/>
</dbReference>
<evidence type="ECO:0000313" key="4">
    <source>
        <dbReference type="Proteomes" id="UP000517759"/>
    </source>
</evidence>
<organism evidence="3 4">
    <name type="scientific">Methylobacterium brachythecii</name>
    <dbReference type="NCBI Taxonomy" id="1176177"/>
    <lineage>
        <taxon>Bacteria</taxon>
        <taxon>Pseudomonadati</taxon>
        <taxon>Pseudomonadota</taxon>
        <taxon>Alphaproteobacteria</taxon>
        <taxon>Hyphomicrobiales</taxon>
        <taxon>Methylobacteriaceae</taxon>
        <taxon>Methylobacterium</taxon>
    </lineage>
</organism>
<keyword evidence="5" id="KW-1185">Reference proteome</keyword>
<comment type="caution">
    <text evidence="3">The sequence shown here is derived from an EMBL/GenBank/DDBJ whole genome shotgun (WGS) entry which is preliminary data.</text>
</comment>
<dbReference type="Gene3D" id="3.40.50.2000">
    <property type="entry name" value="Glycogen Phosphorylase B"/>
    <property type="match status" value="2"/>
</dbReference>
<keyword evidence="3" id="KW-0808">Transferase</keyword>
<dbReference type="PANTHER" id="PTHR48050">
    <property type="entry name" value="STEROL 3-BETA-GLUCOSYLTRANSFERASE"/>
    <property type="match status" value="1"/>
</dbReference>
<reference evidence="5" key="2">
    <citation type="journal article" date="2019" name="Int. J. Syst. Evol. Microbiol.">
        <title>The Global Catalogue of Microorganisms (GCM) 10K type strain sequencing project: providing services to taxonomists for standard genome sequencing and annotation.</title>
        <authorList>
            <consortium name="The Broad Institute Genomics Platform"/>
            <consortium name="The Broad Institute Genome Sequencing Center for Infectious Disease"/>
            <person name="Wu L."/>
            <person name="Ma J."/>
        </authorList>
    </citation>
    <scope>NUCLEOTIDE SEQUENCE [LARGE SCALE GENOMIC DNA]</scope>
    <source>
        <strain evidence="5">NBRC 107710</strain>
    </source>
</reference>
<reference evidence="3 4" key="3">
    <citation type="submission" date="2020-08" db="EMBL/GenBank/DDBJ databases">
        <title>Genomic Encyclopedia of Type Strains, Phase IV (KMG-IV): sequencing the most valuable type-strain genomes for metagenomic binning, comparative biology and taxonomic classification.</title>
        <authorList>
            <person name="Goeker M."/>
        </authorList>
    </citation>
    <scope>NUCLEOTIDE SEQUENCE [LARGE SCALE GENOMIC DNA]</scope>
    <source>
        <strain evidence="3 4">DSM 24105</strain>
    </source>
</reference>
<protein>
    <submittedName>
        <fullName evidence="3">MGT family glycosyltransferase</fullName>
    </submittedName>
    <submittedName>
        <fullName evidence="2">N-glycosyltransferase</fullName>
    </submittedName>
</protein>
<accession>A0A7W6AHT7</accession>
<reference evidence="2" key="1">
    <citation type="journal article" date="2014" name="Int. J. Syst. Evol. Microbiol.">
        <title>Complete genome of a new Firmicutes species belonging to the dominant human colonic microbiota ('Ruminococcus bicirculans') reveals two chromosomes and a selective capacity to utilize plant glucans.</title>
        <authorList>
            <consortium name="NISC Comparative Sequencing Program"/>
            <person name="Wegmann U."/>
            <person name="Louis P."/>
            <person name="Goesmann A."/>
            <person name="Henrissat B."/>
            <person name="Duncan S.H."/>
            <person name="Flint H.J."/>
        </authorList>
    </citation>
    <scope>NUCLEOTIDE SEQUENCE</scope>
    <source>
        <strain evidence="2">NBRC 107710</strain>
    </source>
</reference>
<dbReference type="EMBL" id="JACIDN010000005">
    <property type="protein sequence ID" value="MBB3903610.1"/>
    <property type="molecule type" value="Genomic_DNA"/>
</dbReference>
<name>A0A7W6AHT7_9HYPH</name>
<proteinExistence type="predicted"/>
<feature type="domain" description="Erythromycin biosynthesis protein CIII-like C-terminal" evidence="1">
    <location>
        <begin position="279"/>
        <end position="403"/>
    </location>
</feature>
<evidence type="ECO:0000259" key="1">
    <source>
        <dbReference type="Pfam" id="PF06722"/>
    </source>
</evidence>
<dbReference type="SUPFAM" id="SSF53756">
    <property type="entry name" value="UDP-Glycosyltransferase/glycogen phosphorylase"/>
    <property type="match status" value="1"/>
</dbReference>
<dbReference type="GO" id="GO:0008194">
    <property type="term" value="F:UDP-glycosyltransferase activity"/>
    <property type="evidence" value="ECO:0007669"/>
    <property type="project" value="InterPro"/>
</dbReference>
<dbReference type="PANTHER" id="PTHR48050:SF13">
    <property type="entry name" value="STEROL 3-BETA-GLUCOSYLTRANSFERASE UGT80A2"/>
    <property type="match status" value="1"/>
</dbReference>
<dbReference type="RefSeq" id="WP_183506685.1">
    <property type="nucleotide sequence ID" value="NZ_BSPG01000061.1"/>
</dbReference>
<dbReference type="AlphaFoldDB" id="A0A7W6AHT7"/>
<dbReference type="EMBL" id="BSPG01000061">
    <property type="protein sequence ID" value="GLS46920.1"/>
    <property type="molecule type" value="Genomic_DNA"/>
</dbReference>
<evidence type="ECO:0000313" key="3">
    <source>
        <dbReference type="EMBL" id="MBB3903610.1"/>
    </source>
</evidence>
<dbReference type="InterPro" id="IPR010610">
    <property type="entry name" value="EryCIII-like_C"/>
</dbReference>
<dbReference type="GO" id="GO:0016758">
    <property type="term" value="F:hexosyltransferase activity"/>
    <property type="evidence" value="ECO:0007669"/>
    <property type="project" value="UniProtKB-ARBA"/>
</dbReference>
<evidence type="ECO:0000313" key="2">
    <source>
        <dbReference type="EMBL" id="GLS46920.1"/>
    </source>
</evidence>
<dbReference type="InterPro" id="IPR050426">
    <property type="entry name" value="Glycosyltransferase_28"/>
</dbReference>
<evidence type="ECO:0000313" key="5">
    <source>
        <dbReference type="Proteomes" id="UP001156881"/>
    </source>
</evidence>
<dbReference type="GO" id="GO:0017000">
    <property type="term" value="P:antibiotic biosynthetic process"/>
    <property type="evidence" value="ECO:0007669"/>
    <property type="project" value="UniProtKB-ARBA"/>
</dbReference>